<keyword evidence="1" id="KW-0812">Transmembrane</keyword>
<evidence type="ECO:0000313" key="2">
    <source>
        <dbReference type="EMBL" id="KAK7308015.1"/>
    </source>
</evidence>
<organism evidence="2 3">
    <name type="scientific">Canavalia gladiata</name>
    <name type="common">Sword bean</name>
    <name type="synonym">Dolichos gladiatus</name>
    <dbReference type="NCBI Taxonomy" id="3824"/>
    <lineage>
        <taxon>Eukaryota</taxon>
        <taxon>Viridiplantae</taxon>
        <taxon>Streptophyta</taxon>
        <taxon>Embryophyta</taxon>
        <taxon>Tracheophyta</taxon>
        <taxon>Spermatophyta</taxon>
        <taxon>Magnoliopsida</taxon>
        <taxon>eudicotyledons</taxon>
        <taxon>Gunneridae</taxon>
        <taxon>Pentapetalae</taxon>
        <taxon>rosids</taxon>
        <taxon>fabids</taxon>
        <taxon>Fabales</taxon>
        <taxon>Fabaceae</taxon>
        <taxon>Papilionoideae</taxon>
        <taxon>50 kb inversion clade</taxon>
        <taxon>NPAAA clade</taxon>
        <taxon>indigoferoid/millettioid clade</taxon>
        <taxon>Phaseoleae</taxon>
        <taxon>Canavalia</taxon>
    </lineage>
</organism>
<protein>
    <submittedName>
        <fullName evidence="2">Uncharacterized protein</fullName>
    </submittedName>
</protein>
<dbReference type="EMBL" id="JAYMYQ010000010">
    <property type="protein sequence ID" value="KAK7308015.1"/>
    <property type="molecule type" value="Genomic_DNA"/>
</dbReference>
<name>A0AAN9PQB8_CANGL</name>
<comment type="caution">
    <text evidence="2">The sequence shown here is derived from an EMBL/GenBank/DDBJ whole genome shotgun (WGS) entry which is preliminary data.</text>
</comment>
<gene>
    <name evidence="2" type="ORF">VNO77_41572</name>
</gene>
<accession>A0AAN9PQB8</accession>
<keyword evidence="3" id="KW-1185">Reference proteome</keyword>
<feature type="transmembrane region" description="Helical" evidence="1">
    <location>
        <begin position="36"/>
        <end position="59"/>
    </location>
</feature>
<keyword evidence="1" id="KW-1133">Transmembrane helix</keyword>
<sequence>MKGATGRVFSFNVSKHKTLRSDEQRLPLVSKFGDDVVHVMYCGVVLPINFRAFLALNLFTYSHCLRKQGQLT</sequence>
<dbReference type="AlphaFoldDB" id="A0AAN9PQB8"/>
<proteinExistence type="predicted"/>
<evidence type="ECO:0000313" key="3">
    <source>
        <dbReference type="Proteomes" id="UP001367508"/>
    </source>
</evidence>
<reference evidence="2 3" key="1">
    <citation type="submission" date="2024-01" db="EMBL/GenBank/DDBJ databases">
        <title>The genomes of 5 underutilized Papilionoideae crops provide insights into root nodulation and disease resistanc.</title>
        <authorList>
            <person name="Jiang F."/>
        </authorList>
    </citation>
    <scope>NUCLEOTIDE SEQUENCE [LARGE SCALE GENOMIC DNA]</scope>
    <source>
        <strain evidence="2">LVBAO_FW01</strain>
        <tissue evidence="2">Leaves</tissue>
    </source>
</reference>
<evidence type="ECO:0000256" key="1">
    <source>
        <dbReference type="SAM" id="Phobius"/>
    </source>
</evidence>
<keyword evidence="1" id="KW-0472">Membrane</keyword>
<dbReference type="Proteomes" id="UP001367508">
    <property type="component" value="Unassembled WGS sequence"/>
</dbReference>